<keyword evidence="2" id="KW-1185">Reference proteome</keyword>
<sequence length="87" mass="9461">MGITSGPPLSLLQLSAVVDPAQNMLRVNIMVLGVIGPDTVPWSPSTKPLLDCGRQTGRRFGPKFTLEENLIRAISLSKSLRSAMPWM</sequence>
<evidence type="ECO:0000313" key="1">
    <source>
        <dbReference type="EMBL" id="KAF3839243.1"/>
    </source>
</evidence>
<proteinExistence type="predicted"/>
<protein>
    <submittedName>
        <fullName evidence="1">Uncharacterized protein</fullName>
    </submittedName>
</protein>
<gene>
    <name evidence="1" type="ORF">F7725_017960</name>
</gene>
<dbReference type="EMBL" id="JAAKFY010000021">
    <property type="protein sequence ID" value="KAF3839243.1"/>
    <property type="molecule type" value="Genomic_DNA"/>
</dbReference>
<dbReference type="AlphaFoldDB" id="A0A7J5XQY3"/>
<name>A0A7J5XQY3_DISMA</name>
<organism evidence="1 2">
    <name type="scientific">Dissostichus mawsoni</name>
    <name type="common">Antarctic cod</name>
    <dbReference type="NCBI Taxonomy" id="36200"/>
    <lineage>
        <taxon>Eukaryota</taxon>
        <taxon>Metazoa</taxon>
        <taxon>Chordata</taxon>
        <taxon>Craniata</taxon>
        <taxon>Vertebrata</taxon>
        <taxon>Euteleostomi</taxon>
        <taxon>Actinopterygii</taxon>
        <taxon>Neopterygii</taxon>
        <taxon>Teleostei</taxon>
        <taxon>Neoteleostei</taxon>
        <taxon>Acanthomorphata</taxon>
        <taxon>Eupercaria</taxon>
        <taxon>Perciformes</taxon>
        <taxon>Notothenioidei</taxon>
        <taxon>Nototheniidae</taxon>
        <taxon>Dissostichus</taxon>
    </lineage>
</organism>
<comment type="caution">
    <text evidence="1">The sequence shown here is derived from an EMBL/GenBank/DDBJ whole genome shotgun (WGS) entry which is preliminary data.</text>
</comment>
<accession>A0A7J5XQY3</accession>
<evidence type="ECO:0000313" key="2">
    <source>
        <dbReference type="Proteomes" id="UP000518266"/>
    </source>
</evidence>
<reference evidence="1 2" key="1">
    <citation type="submission" date="2020-03" db="EMBL/GenBank/DDBJ databases">
        <title>Dissostichus mawsoni Genome sequencing and assembly.</title>
        <authorList>
            <person name="Park H."/>
        </authorList>
    </citation>
    <scope>NUCLEOTIDE SEQUENCE [LARGE SCALE GENOMIC DNA]</scope>
    <source>
        <strain evidence="1">DM0001</strain>
        <tissue evidence="1">Muscle</tissue>
    </source>
</reference>
<dbReference type="Proteomes" id="UP000518266">
    <property type="component" value="Unassembled WGS sequence"/>
</dbReference>